<dbReference type="EMBL" id="QWIV01000014">
    <property type="protein sequence ID" value="RMZ58859.1"/>
    <property type="molecule type" value="Genomic_DNA"/>
</dbReference>
<dbReference type="Gene3D" id="2.60.120.200">
    <property type="match status" value="1"/>
</dbReference>
<organism evidence="3 4">
    <name type="scientific">Chryseobacterium nematophagum</name>
    <dbReference type="NCBI Taxonomy" id="2305228"/>
    <lineage>
        <taxon>Bacteria</taxon>
        <taxon>Pseudomonadati</taxon>
        <taxon>Bacteroidota</taxon>
        <taxon>Flavobacteriia</taxon>
        <taxon>Flavobacteriales</taxon>
        <taxon>Weeksellaceae</taxon>
        <taxon>Chryseobacterium group</taxon>
        <taxon>Chryseobacterium</taxon>
    </lineage>
</organism>
<feature type="domain" description="Secretion system C-terminal sorting" evidence="2">
    <location>
        <begin position="252"/>
        <end position="323"/>
    </location>
</feature>
<evidence type="ECO:0000256" key="1">
    <source>
        <dbReference type="ARBA" id="ARBA00022729"/>
    </source>
</evidence>
<keyword evidence="1" id="KW-0732">Signal</keyword>
<sequence length="325" mass="36221">MKVNKFFFVPFILFCNSIQSQTIDKQFLLTNDLMDINNTTALVPIAYNTEYTSNAFIPDMVTPCNINRDVYFVAKNAGLRFNAGPGSQYQDYSVSIYFKFNPFQPASNGYARILDVKDNTVDSGIYRRGNNLNFYPNGDVGTDLLINSGTEYVLLTLTRNGTTGLVKVYINGLPASTYNDAGGAYQLTSSGNFIFIKDDVPVPHEQSPTNLAYIRVTNTLLSDQNVLDMYNGICGSILGTQEVDHSNNELQIYPNPTKDILKFKLGNNLKSESIDIHDVSGRILTSINNAKNINEINISDYPKGNYILKVKASNGKTYIQKIIKK</sequence>
<evidence type="ECO:0000313" key="3">
    <source>
        <dbReference type="EMBL" id="RMZ58859.1"/>
    </source>
</evidence>
<gene>
    <name evidence="3" type="ORF">D1632_14900</name>
</gene>
<evidence type="ECO:0000313" key="4">
    <source>
        <dbReference type="Proteomes" id="UP000267524"/>
    </source>
</evidence>
<keyword evidence="4" id="KW-1185">Reference proteome</keyword>
<dbReference type="InterPro" id="IPR013320">
    <property type="entry name" value="ConA-like_dom_sf"/>
</dbReference>
<dbReference type="Proteomes" id="UP000267524">
    <property type="component" value="Unassembled WGS sequence"/>
</dbReference>
<dbReference type="GO" id="GO:0005975">
    <property type="term" value="P:carbohydrate metabolic process"/>
    <property type="evidence" value="ECO:0007669"/>
    <property type="project" value="UniProtKB-ARBA"/>
</dbReference>
<dbReference type="Pfam" id="PF18962">
    <property type="entry name" value="Por_Secre_tail"/>
    <property type="match status" value="1"/>
</dbReference>
<dbReference type="GO" id="GO:0004553">
    <property type="term" value="F:hydrolase activity, hydrolyzing O-glycosyl compounds"/>
    <property type="evidence" value="ECO:0007669"/>
    <property type="project" value="UniProtKB-ARBA"/>
</dbReference>
<dbReference type="AlphaFoldDB" id="A0A3M7L9F9"/>
<evidence type="ECO:0000259" key="2">
    <source>
        <dbReference type="Pfam" id="PF18962"/>
    </source>
</evidence>
<proteinExistence type="predicted"/>
<protein>
    <submittedName>
        <fullName evidence="3">T9SS C-terminal target domain-containing protein</fullName>
    </submittedName>
</protein>
<accession>A0A3M7L9F9</accession>
<name>A0A3M7L9F9_9FLAO</name>
<dbReference type="NCBIfam" id="TIGR04183">
    <property type="entry name" value="Por_Secre_tail"/>
    <property type="match status" value="1"/>
</dbReference>
<dbReference type="RefSeq" id="WP_122548007.1">
    <property type="nucleotide sequence ID" value="NZ_QWIV01000014.1"/>
</dbReference>
<comment type="caution">
    <text evidence="3">The sequence shown here is derived from an EMBL/GenBank/DDBJ whole genome shotgun (WGS) entry which is preliminary data.</text>
</comment>
<reference evidence="3 4" key="1">
    <citation type="submission" date="2018-08" db="EMBL/GenBank/DDBJ databases">
        <title>Chryseobacterium nematophagum: a novel matrix digesting pathogen of nematodes.</title>
        <authorList>
            <person name="Page A."/>
            <person name="Roberts M."/>
            <person name="Felix M.-A."/>
            <person name="Weir W."/>
        </authorList>
    </citation>
    <scope>NUCLEOTIDE SEQUENCE [LARGE SCALE GENOMIC DNA]</scope>
    <source>
        <strain evidence="3 4">JUb275</strain>
    </source>
</reference>
<dbReference type="InterPro" id="IPR026444">
    <property type="entry name" value="Secre_tail"/>
</dbReference>
<dbReference type="SUPFAM" id="SSF49899">
    <property type="entry name" value="Concanavalin A-like lectins/glucanases"/>
    <property type="match status" value="1"/>
</dbReference>